<dbReference type="InterPro" id="IPR036864">
    <property type="entry name" value="Zn2-C6_fun-type_DNA-bd_sf"/>
</dbReference>
<dbReference type="GO" id="GO:0006351">
    <property type="term" value="P:DNA-templated transcription"/>
    <property type="evidence" value="ECO:0007669"/>
    <property type="project" value="InterPro"/>
</dbReference>
<dbReference type="PANTHER" id="PTHR47338:SF10">
    <property type="entry name" value="TRANSCRIPTION FACTOR DOMAIN-CONTAINING PROTEIN-RELATED"/>
    <property type="match status" value="1"/>
</dbReference>
<dbReference type="Pfam" id="PF00172">
    <property type="entry name" value="Zn_clus"/>
    <property type="match status" value="1"/>
</dbReference>
<reference evidence="9" key="1">
    <citation type="submission" date="2016-02" db="EMBL/GenBank/DDBJ databases">
        <title>Draft genome sequence of Microdochium bolleyi, a fungal endophyte of beachgrass.</title>
        <authorList>
            <consortium name="DOE Joint Genome Institute"/>
            <person name="David A.S."/>
            <person name="May G."/>
            <person name="Haridas S."/>
            <person name="Lim J."/>
            <person name="Wang M."/>
            <person name="Labutti K."/>
            <person name="Lipzen A."/>
            <person name="Barry K."/>
            <person name="Grigoriev I.V."/>
        </authorList>
    </citation>
    <scope>NUCLEOTIDE SEQUENCE [LARGE SCALE GENOMIC DNA]</scope>
    <source>
        <strain evidence="9">J235TASD1</strain>
    </source>
</reference>
<dbReference type="SMART" id="SM00906">
    <property type="entry name" value="Fungal_trans"/>
    <property type="match status" value="1"/>
</dbReference>
<evidence type="ECO:0000256" key="1">
    <source>
        <dbReference type="ARBA" id="ARBA00004123"/>
    </source>
</evidence>
<dbReference type="SUPFAM" id="SSF57701">
    <property type="entry name" value="Zn2/Cys6 DNA-binding domain"/>
    <property type="match status" value="1"/>
</dbReference>
<dbReference type="STRING" id="196109.A0A136JCS4"/>
<dbReference type="InterPro" id="IPR050815">
    <property type="entry name" value="TF_fung"/>
</dbReference>
<dbReference type="PROSITE" id="PS50048">
    <property type="entry name" value="ZN2_CY6_FUNGAL_2"/>
    <property type="match status" value="1"/>
</dbReference>
<dbReference type="InterPro" id="IPR007219">
    <property type="entry name" value="XnlR_reg_dom"/>
</dbReference>
<dbReference type="InParanoid" id="A0A136JCS4"/>
<accession>A0A136JCS4</accession>
<organism evidence="8 9">
    <name type="scientific">Microdochium bolleyi</name>
    <dbReference type="NCBI Taxonomy" id="196109"/>
    <lineage>
        <taxon>Eukaryota</taxon>
        <taxon>Fungi</taxon>
        <taxon>Dikarya</taxon>
        <taxon>Ascomycota</taxon>
        <taxon>Pezizomycotina</taxon>
        <taxon>Sordariomycetes</taxon>
        <taxon>Xylariomycetidae</taxon>
        <taxon>Xylariales</taxon>
        <taxon>Microdochiaceae</taxon>
        <taxon>Microdochium</taxon>
    </lineage>
</organism>
<evidence type="ECO:0000313" key="9">
    <source>
        <dbReference type="Proteomes" id="UP000070501"/>
    </source>
</evidence>
<evidence type="ECO:0000313" key="8">
    <source>
        <dbReference type="EMBL" id="KXJ94963.1"/>
    </source>
</evidence>
<evidence type="ECO:0000256" key="2">
    <source>
        <dbReference type="ARBA" id="ARBA00022723"/>
    </source>
</evidence>
<evidence type="ECO:0000256" key="3">
    <source>
        <dbReference type="ARBA" id="ARBA00023015"/>
    </source>
</evidence>
<dbReference type="AlphaFoldDB" id="A0A136JCS4"/>
<keyword evidence="9" id="KW-1185">Reference proteome</keyword>
<dbReference type="Pfam" id="PF04082">
    <property type="entry name" value="Fungal_trans"/>
    <property type="match status" value="1"/>
</dbReference>
<dbReference type="GO" id="GO:0000981">
    <property type="term" value="F:DNA-binding transcription factor activity, RNA polymerase II-specific"/>
    <property type="evidence" value="ECO:0007669"/>
    <property type="project" value="InterPro"/>
</dbReference>
<dbReference type="OrthoDB" id="3037908at2759"/>
<dbReference type="Proteomes" id="UP000070501">
    <property type="component" value="Unassembled WGS sequence"/>
</dbReference>
<evidence type="ECO:0000256" key="4">
    <source>
        <dbReference type="ARBA" id="ARBA00023163"/>
    </source>
</evidence>
<dbReference type="CDD" id="cd00067">
    <property type="entry name" value="GAL4"/>
    <property type="match status" value="1"/>
</dbReference>
<feature type="compositionally biased region" description="Basic and acidic residues" evidence="6">
    <location>
        <begin position="54"/>
        <end position="81"/>
    </location>
</feature>
<keyword evidence="4" id="KW-0804">Transcription</keyword>
<dbReference type="PROSITE" id="PS00463">
    <property type="entry name" value="ZN2_CY6_FUNGAL_1"/>
    <property type="match status" value="1"/>
</dbReference>
<evidence type="ECO:0000256" key="6">
    <source>
        <dbReference type="SAM" id="MobiDB-lite"/>
    </source>
</evidence>
<evidence type="ECO:0000256" key="5">
    <source>
        <dbReference type="ARBA" id="ARBA00023242"/>
    </source>
</evidence>
<evidence type="ECO:0000259" key="7">
    <source>
        <dbReference type="PROSITE" id="PS50048"/>
    </source>
</evidence>
<dbReference type="EMBL" id="KQ964246">
    <property type="protein sequence ID" value="KXJ94963.1"/>
    <property type="molecule type" value="Genomic_DNA"/>
</dbReference>
<keyword evidence="5" id="KW-0539">Nucleus</keyword>
<protein>
    <submittedName>
        <fullName evidence="8">Binuclear zinc transcription factor</fullName>
    </submittedName>
</protein>
<dbReference type="GO" id="GO:0005634">
    <property type="term" value="C:nucleus"/>
    <property type="evidence" value="ECO:0007669"/>
    <property type="project" value="UniProtKB-SubCell"/>
</dbReference>
<dbReference type="CDD" id="cd12148">
    <property type="entry name" value="fungal_TF_MHR"/>
    <property type="match status" value="1"/>
</dbReference>
<proteinExistence type="predicted"/>
<keyword evidence="2" id="KW-0479">Metal-binding</keyword>
<comment type="subcellular location">
    <subcellularLocation>
        <location evidence="1">Nucleus</location>
    </subcellularLocation>
</comment>
<name>A0A136JCS4_9PEZI</name>
<dbReference type="PANTHER" id="PTHR47338">
    <property type="entry name" value="ZN(II)2CYS6 TRANSCRIPTION FACTOR (EUROFUNG)-RELATED"/>
    <property type="match status" value="1"/>
</dbReference>
<keyword evidence="3" id="KW-0805">Transcription regulation</keyword>
<dbReference type="GO" id="GO:0008270">
    <property type="term" value="F:zinc ion binding"/>
    <property type="evidence" value="ECO:0007669"/>
    <property type="project" value="InterPro"/>
</dbReference>
<dbReference type="Gene3D" id="4.10.240.10">
    <property type="entry name" value="Zn(2)-C6 fungal-type DNA-binding domain"/>
    <property type="match status" value="1"/>
</dbReference>
<feature type="domain" description="Zn(2)-C6 fungal-type" evidence="7">
    <location>
        <begin position="19"/>
        <end position="48"/>
    </location>
</feature>
<dbReference type="SMART" id="SM00066">
    <property type="entry name" value="GAL4"/>
    <property type="match status" value="1"/>
</dbReference>
<feature type="region of interest" description="Disordered" evidence="6">
    <location>
        <begin position="43"/>
        <end position="102"/>
    </location>
</feature>
<sequence>MASTLDSTATEPEAKKLLSCYQCRARKLKCSRVWPCGRCQESGDKCEFPTSRQKPKEPVKRPRFKHLESKIHELEHRFKDDEPVDGPPRHTGSSVQGQADYPSPVSFSSELLQTGRLEQQPPGDLVDELTNLYFLQVYQNAPIQHPGRYFASLRKPPHLQPPLCLQYIILAMGAMVSPQHKDLALPFYHRAKNYMHHDDMTDDGYLGMTVAHAQCWELLGHFEARQLWFTRAPASISRSVRLAQMLGLDTIDGGGSRPSASVLPPARDWSELEERRRTMWSIFCSDLDTSSSTGWPTLLDPQKIHTLLPASDESFIQNFPERSISLRTALRDSSSQYSDYACRILATLLFHECSSHTMQKYTTNNHDSSDNDGAAELFDINTAEDFARTHQRLDNRLALMFMALPSRLAQPSNTVDGKLEPPPIVLKLHTSVIAIHRTYLARLRAGDIPSNNNNPSGSASGSGGDSSAFVAAQAASSAARMLVSADQIFALLVATSSQDPSADFASLFVTFAAFMASFAFLEDFAASQSPASEHKLGVLMDLLVAGAEGNSMAGSLAVQLGHEMYRTGMDRGALGKVMHIINKMQPGYQETLMGQQDEQSGGTLFCPLAKASPSGGAT</sequence>
<gene>
    <name evidence="8" type="ORF">Micbo1qcDRAFT_230337</name>
</gene>
<dbReference type="GO" id="GO:0003677">
    <property type="term" value="F:DNA binding"/>
    <property type="evidence" value="ECO:0007669"/>
    <property type="project" value="InterPro"/>
</dbReference>
<dbReference type="InterPro" id="IPR001138">
    <property type="entry name" value="Zn2Cys6_DnaBD"/>
</dbReference>